<feature type="region of interest" description="Disordered" evidence="1">
    <location>
        <begin position="1"/>
        <end position="23"/>
    </location>
</feature>
<proteinExistence type="predicted"/>
<organism evidence="2 3">
    <name type="scientific">Quillaja saponaria</name>
    <name type="common">Soap bark tree</name>
    <dbReference type="NCBI Taxonomy" id="32244"/>
    <lineage>
        <taxon>Eukaryota</taxon>
        <taxon>Viridiplantae</taxon>
        <taxon>Streptophyta</taxon>
        <taxon>Embryophyta</taxon>
        <taxon>Tracheophyta</taxon>
        <taxon>Spermatophyta</taxon>
        <taxon>Magnoliopsida</taxon>
        <taxon>eudicotyledons</taxon>
        <taxon>Gunneridae</taxon>
        <taxon>Pentapetalae</taxon>
        <taxon>rosids</taxon>
        <taxon>fabids</taxon>
        <taxon>Fabales</taxon>
        <taxon>Quillajaceae</taxon>
        <taxon>Quillaja</taxon>
    </lineage>
</organism>
<keyword evidence="3" id="KW-1185">Reference proteome</keyword>
<reference evidence="2" key="1">
    <citation type="journal article" date="2023" name="Science">
        <title>Elucidation of the pathway for biosynthesis of saponin adjuvants from the soapbark tree.</title>
        <authorList>
            <person name="Reed J."/>
            <person name="Orme A."/>
            <person name="El-Demerdash A."/>
            <person name="Owen C."/>
            <person name="Martin L.B.B."/>
            <person name="Misra R.C."/>
            <person name="Kikuchi S."/>
            <person name="Rejzek M."/>
            <person name="Martin A.C."/>
            <person name="Harkess A."/>
            <person name="Leebens-Mack J."/>
            <person name="Louveau T."/>
            <person name="Stephenson M.J."/>
            <person name="Osbourn A."/>
        </authorList>
    </citation>
    <scope>NUCLEOTIDE SEQUENCE</scope>
    <source>
        <strain evidence="2">S10</strain>
    </source>
</reference>
<sequence>MAKEKRKKRRASESDSPIQTGMVDSVTGEVADIIVEDDLNEPTMGEKLATLNLIDENKLRAMRNKNLLPC</sequence>
<dbReference type="AlphaFoldDB" id="A0AAD7PE81"/>
<feature type="compositionally biased region" description="Basic residues" evidence="1">
    <location>
        <begin position="1"/>
        <end position="10"/>
    </location>
</feature>
<dbReference type="EMBL" id="JARAOO010000011">
    <property type="protein sequence ID" value="KAJ7951867.1"/>
    <property type="molecule type" value="Genomic_DNA"/>
</dbReference>
<evidence type="ECO:0000313" key="2">
    <source>
        <dbReference type="EMBL" id="KAJ7951867.1"/>
    </source>
</evidence>
<evidence type="ECO:0000313" key="3">
    <source>
        <dbReference type="Proteomes" id="UP001163823"/>
    </source>
</evidence>
<comment type="caution">
    <text evidence="2">The sequence shown here is derived from an EMBL/GenBank/DDBJ whole genome shotgun (WGS) entry which is preliminary data.</text>
</comment>
<gene>
    <name evidence="2" type="ORF">O6P43_027848</name>
</gene>
<name>A0AAD7PE81_QUISA</name>
<evidence type="ECO:0000256" key="1">
    <source>
        <dbReference type="SAM" id="MobiDB-lite"/>
    </source>
</evidence>
<dbReference type="Proteomes" id="UP001163823">
    <property type="component" value="Chromosome 11"/>
</dbReference>
<accession>A0AAD7PE81</accession>
<protein>
    <submittedName>
        <fullName evidence="2">WD repeat-containing protein 43</fullName>
    </submittedName>
</protein>
<dbReference type="KEGG" id="qsa:O6P43_027848"/>